<dbReference type="AlphaFoldDB" id="A0A540VRI5"/>
<gene>
    <name evidence="1" type="ORF">FKY71_08895</name>
</gene>
<dbReference type="EMBL" id="VIFK01000066">
    <property type="protein sequence ID" value="TQE99377.1"/>
    <property type="molecule type" value="Genomic_DNA"/>
</dbReference>
<organism evidence="1 2">
    <name type="scientific">Spiribacter salinus</name>
    <dbReference type="NCBI Taxonomy" id="1335746"/>
    <lineage>
        <taxon>Bacteria</taxon>
        <taxon>Pseudomonadati</taxon>
        <taxon>Pseudomonadota</taxon>
        <taxon>Gammaproteobacteria</taxon>
        <taxon>Chromatiales</taxon>
        <taxon>Ectothiorhodospiraceae</taxon>
        <taxon>Spiribacter</taxon>
    </lineage>
</organism>
<evidence type="ECO:0000313" key="2">
    <source>
        <dbReference type="Proteomes" id="UP000315400"/>
    </source>
</evidence>
<reference evidence="1 2" key="1">
    <citation type="submission" date="2019-06" db="EMBL/GenBank/DDBJ databases">
        <title>Metagenome assembled Genome of Spiribacter salinus SL48-SHIP from the microbial mat of Salt Lake 48 (Novosibirsk region, Russia).</title>
        <authorList>
            <person name="Shipova A."/>
            <person name="Rozanov A.S."/>
            <person name="Bryanskaya A.V."/>
            <person name="Peltek S.E."/>
        </authorList>
    </citation>
    <scope>NUCLEOTIDE SEQUENCE [LARGE SCALE GENOMIC DNA]</scope>
    <source>
        <strain evidence="1">SL48-SHIP-2</strain>
    </source>
</reference>
<proteinExistence type="predicted"/>
<comment type="caution">
    <text evidence="1">The sequence shown here is derived from an EMBL/GenBank/DDBJ whole genome shotgun (WGS) entry which is preliminary data.</text>
</comment>
<sequence length="201" mass="21868">MDLGGTIEVGGDAVRISLPSTAREVLEYVSFLAVRHDETIGGEMEGHADAVANIVAWLGRYIAGGPDWVDEHMTPGQIASTAGDIVAAASMPSDTLDAIREWAKVVGSGGCECPKCKDPEKFDGASERTRQIVLEQCRFRDVDDGAVSVAANTRAARDGDLLDGPWWLYQIHNAVETGLYLGRKQRDNNRNRGKSLREELR</sequence>
<name>A0A540VRI5_9GAMM</name>
<evidence type="ECO:0000313" key="1">
    <source>
        <dbReference type="EMBL" id="TQE99377.1"/>
    </source>
</evidence>
<accession>A0A540VRI5</accession>
<dbReference type="Proteomes" id="UP000315400">
    <property type="component" value="Unassembled WGS sequence"/>
</dbReference>
<protein>
    <submittedName>
        <fullName evidence="1">Uncharacterized protein</fullName>
    </submittedName>
</protein>